<gene>
    <name evidence="2" type="ORF">C1645_875298</name>
</gene>
<evidence type="ECO:0000313" key="2">
    <source>
        <dbReference type="EMBL" id="RIA91652.1"/>
    </source>
</evidence>
<accession>A0A397T1F8</accession>
<keyword evidence="1" id="KW-1133">Transmembrane helix</keyword>
<protein>
    <submittedName>
        <fullName evidence="2">Uncharacterized protein</fullName>
    </submittedName>
</protein>
<keyword evidence="1" id="KW-0812">Transmembrane</keyword>
<proteinExistence type="predicted"/>
<keyword evidence="1" id="KW-0472">Membrane</keyword>
<comment type="caution">
    <text evidence="2">The sequence shown here is derived from an EMBL/GenBank/DDBJ whole genome shotgun (WGS) entry which is preliminary data.</text>
</comment>
<dbReference type="Proteomes" id="UP000265703">
    <property type="component" value="Unassembled WGS sequence"/>
</dbReference>
<dbReference type="OrthoDB" id="2363990at2759"/>
<keyword evidence="3" id="KW-1185">Reference proteome</keyword>
<dbReference type="EMBL" id="QKYT01000146">
    <property type="protein sequence ID" value="RIA91652.1"/>
    <property type="molecule type" value="Genomic_DNA"/>
</dbReference>
<evidence type="ECO:0000256" key="1">
    <source>
        <dbReference type="SAM" id="Phobius"/>
    </source>
</evidence>
<name>A0A397T1F8_9GLOM</name>
<reference evidence="2 3" key="1">
    <citation type="submission" date="2018-06" db="EMBL/GenBank/DDBJ databases">
        <title>Comparative genomics reveals the genomic features of Rhizophagus irregularis, R. cerebriforme, R. diaphanum and Gigaspora rosea, and their symbiotic lifestyle signature.</title>
        <authorList>
            <person name="Morin E."/>
            <person name="San Clemente H."/>
            <person name="Chen E.C.H."/>
            <person name="De La Providencia I."/>
            <person name="Hainaut M."/>
            <person name="Kuo A."/>
            <person name="Kohler A."/>
            <person name="Murat C."/>
            <person name="Tang N."/>
            <person name="Roy S."/>
            <person name="Loubradou J."/>
            <person name="Henrissat B."/>
            <person name="Grigoriev I.V."/>
            <person name="Corradi N."/>
            <person name="Roux C."/>
            <person name="Martin F.M."/>
        </authorList>
    </citation>
    <scope>NUCLEOTIDE SEQUENCE [LARGE SCALE GENOMIC DNA]</scope>
    <source>
        <strain evidence="2 3">DAOM 227022</strain>
    </source>
</reference>
<dbReference type="AlphaFoldDB" id="A0A397T1F8"/>
<feature type="transmembrane region" description="Helical" evidence="1">
    <location>
        <begin position="220"/>
        <end position="249"/>
    </location>
</feature>
<sequence length="357" mass="41238">MTNFEIETTSESGETITSESSYNDINMNLFENDVTSTLIINLGQTVIENFKKCTQKITIENSEVMTIANQSIENQRNVFREFIEASIQSSNYLADFSIDILFFVECFRNRQFSNEEMVDLLKDLLEKSERNYRLTKELKNILSKGTMEEEINDPEIMNRLNTILEDENIGMKEKLTRIHNILKEYIDNIEESPHNIDSVQKSRIRATLNKILQTFKNHPIFGTFGSIAFLAGGALIDGVAIAIFASLYLTGSASVLFNDIIARRERDELVEKINHVCDGLNSIVTEIGKIEIFWSEQIERIRYLINNLVKFDNENASIKRYQIANQIERRWKGVEDGCKNYSRLMRDVLNRDRLVGI</sequence>
<organism evidence="2 3">
    <name type="scientific">Glomus cerebriforme</name>
    <dbReference type="NCBI Taxonomy" id="658196"/>
    <lineage>
        <taxon>Eukaryota</taxon>
        <taxon>Fungi</taxon>
        <taxon>Fungi incertae sedis</taxon>
        <taxon>Mucoromycota</taxon>
        <taxon>Glomeromycotina</taxon>
        <taxon>Glomeromycetes</taxon>
        <taxon>Glomerales</taxon>
        <taxon>Glomeraceae</taxon>
        <taxon>Glomus</taxon>
    </lineage>
</organism>
<evidence type="ECO:0000313" key="3">
    <source>
        <dbReference type="Proteomes" id="UP000265703"/>
    </source>
</evidence>